<dbReference type="InterPro" id="IPR005583">
    <property type="entry name" value="YaaA"/>
</dbReference>
<keyword evidence="4" id="KW-1185">Reference proteome</keyword>
<evidence type="ECO:0000313" key="4">
    <source>
        <dbReference type="Proteomes" id="UP000253817"/>
    </source>
</evidence>
<organism evidence="3 5">
    <name type="scientific">Eggerthella sinensis</name>
    <dbReference type="NCBI Taxonomy" id="242230"/>
    <lineage>
        <taxon>Bacteria</taxon>
        <taxon>Bacillati</taxon>
        <taxon>Actinomycetota</taxon>
        <taxon>Coriobacteriia</taxon>
        <taxon>Eggerthellales</taxon>
        <taxon>Eggerthellaceae</taxon>
        <taxon>Eggerthella</taxon>
    </lineage>
</organism>
<evidence type="ECO:0000313" key="2">
    <source>
        <dbReference type="EMBL" id="RDB71773.1"/>
    </source>
</evidence>
<dbReference type="GO" id="GO:0005829">
    <property type="term" value="C:cytosol"/>
    <property type="evidence" value="ECO:0007669"/>
    <property type="project" value="TreeGrafter"/>
</dbReference>
<reference evidence="2 4" key="1">
    <citation type="journal article" date="2018" name="Elife">
        <title>Discovery and characterization of a prevalent human gut bacterial enzyme sufficient for the inactivation of a family of plant toxins.</title>
        <authorList>
            <person name="Koppel N."/>
            <person name="Bisanz J.E."/>
            <person name="Pandelia M.E."/>
            <person name="Turnbaugh P.J."/>
            <person name="Balskus E.P."/>
        </authorList>
    </citation>
    <scope>NUCLEOTIDE SEQUENCE [LARGE SCALE GENOMIC DNA]</scope>
    <source>
        <strain evidence="2 4">DSM 16107</strain>
    </source>
</reference>
<dbReference type="EMBL" id="PPTT01000001">
    <property type="protein sequence ID" value="RDB71773.1"/>
    <property type="molecule type" value="Genomic_DNA"/>
</dbReference>
<dbReference type="Proteomes" id="UP000253817">
    <property type="component" value="Unassembled WGS sequence"/>
</dbReference>
<protein>
    <recommendedName>
        <fullName evidence="1">UPF0246 protein C1876_00265</fullName>
    </recommendedName>
</protein>
<dbReference type="HAMAP" id="MF_00652">
    <property type="entry name" value="UPF0246"/>
    <property type="match status" value="1"/>
</dbReference>
<gene>
    <name evidence="2" type="ORF">C1876_00265</name>
    <name evidence="3" type="ORF">DMP09_03945</name>
</gene>
<name>A0A3N0J0E7_9ACTN</name>
<comment type="caution">
    <text evidence="3">The sequence shown here is derived from an EMBL/GenBank/DDBJ whole genome shotgun (WGS) entry which is preliminary data.</text>
</comment>
<dbReference type="Pfam" id="PF03883">
    <property type="entry name" value="H2O2_YaaD"/>
    <property type="match status" value="1"/>
</dbReference>
<dbReference type="EMBL" id="QICC01000009">
    <property type="protein sequence ID" value="RNM42625.1"/>
    <property type="molecule type" value="Genomic_DNA"/>
</dbReference>
<dbReference type="PANTHER" id="PTHR30283">
    <property type="entry name" value="PEROXIDE STRESS RESPONSE PROTEIN YAAA"/>
    <property type="match status" value="1"/>
</dbReference>
<reference evidence="3" key="3">
    <citation type="journal article" date="2019" name="Microbiol. Resour. Announc.">
        <title>Draft Genome Sequences of Type Strains of Gordonibacter faecihominis, Paraeggerthella hongkongensis, Parvibacter caecicola,Slackia equolifaciens, Slackia faecicanis, and Slackia isoflavoniconvertens.</title>
        <authorList>
            <person name="Danylec N."/>
            <person name="Stoll D.A."/>
            <person name="Dotsch A."/>
            <person name="Huch M."/>
        </authorList>
    </citation>
    <scope>NUCLEOTIDE SEQUENCE</scope>
    <source>
        <strain evidence="3">DSM 16107</strain>
    </source>
</reference>
<comment type="similarity">
    <text evidence="1">Belongs to the UPF0246 family.</text>
</comment>
<dbReference type="AlphaFoldDB" id="A0A3N0J0E7"/>
<evidence type="ECO:0000313" key="3">
    <source>
        <dbReference type="EMBL" id="RNM42625.1"/>
    </source>
</evidence>
<accession>A0A3N0J0E7</accession>
<proteinExistence type="inferred from homology"/>
<reference evidence="5" key="2">
    <citation type="submission" date="2018-05" db="EMBL/GenBank/DDBJ databases">
        <title>Genome Sequencing of selected type strains of the family Eggerthellaceae.</title>
        <authorList>
            <person name="Danylec N."/>
            <person name="Stoll D.A."/>
            <person name="Doetsch A."/>
            <person name="Huch M."/>
        </authorList>
    </citation>
    <scope>NUCLEOTIDE SEQUENCE [LARGE SCALE GENOMIC DNA]</scope>
    <source>
        <strain evidence="5">DSM 16107</strain>
    </source>
</reference>
<dbReference type="Proteomes" id="UP000270112">
    <property type="component" value="Unassembled WGS sequence"/>
</dbReference>
<dbReference type="NCBIfam" id="NF002543">
    <property type="entry name" value="PRK02101.1-4"/>
    <property type="match status" value="1"/>
</dbReference>
<dbReference type="OrthoDB" id="3210767at2"/>
<evidence type="ECO:0000313" key="5">
    <source>
        <dbReference type="Proteomes" id="UP000270112"/>
    </source>
</evidence>
<dbReference type="PANTHER" id="PTHR30283:SF4">
    <property type="entry name" value="PEROXIDE STRESS RESISTANCE PROTEIN YAAA"/>
    <property type="match status" value="1"/>
</dbReference>
<dbReference type="RefSeq" id="WP_114544719.1">
    <property type="nucleotide sequence ID" value="NZ_PPTT01000001.1"/>
</dbReference>
<dbReference type="GO" id="GO:0033194">
    <property type="term" value="P:response to hydroperoxide"/>
    <property type="evidence" value="ECO:0007669"/>
    <property type="project" value="TreeGrafter"/>
</dbReference>
<sequence>MRFIVSPAKKMNVVDDAFAWRDLPRFLDRTDMLVEAMRARSYDEAKALWQCSDALAELNFERFRTLDVRAGALTPAILAYEGIQYQHLAPQVMTAAQLDYLQGHLRILSGFYGVLRPLDGVVPYRLEMQAKLEVDGAKHLYEFWGDRLYRALADEGGTIVNLASVEYAKAVTPYAADGCTVLTCLFGTIDAHGRLVQRSTAAKAARGSMVRWCAEHSIERPDDLRAFDVAGYALDPTRSTEDTLVFVHEHQGS</sequence>
<evidence type="ECO:0000256" key="1">
    <source>
        <dbReference type="HAMAP-Rule" id="MF_00652"/>
    </source>
</evidence>